<protein>
    <submittedName>
        <fullName evidence="2">DUF2970 domain-containing protein</fullName>
    </submittedName>
</protein>
<feature type="transmembrane region" description="Helical" evidence="1">
    <location>
        <begin position="44"/>
        <end position="67"/>
    </location>
</feature>
<keyword evidence="1" id="KW-0812">Transmembrane</keyword>
<organism evidence="2 3">
    <name type="scientific">Litorilituus sediminis</name>
    <dbReference type="NCBI Taxonomy" id="718192"/>
    <lineage>
        <taxon>Bacteria</taxon>
        <taxon>Pseudomonadati</taxon>
        <taxon>Pseudomonadota</taxon>
        <taxon>Gammaproteobacteria</taxon>
        <taxon>Alteromonadales</taxon>
        <taxon>Colwelliaceae</taxon>
        <taxon>Litorilituus</taxon>
    </lineage>
</organism>
<accession>A0A4P6P3M3</accession>
<evidence type="ECO:0000313" key="3">
    <source>
        <dbReference type="Proteomes" id="UP000290244"/>
    </source>
</evidence>
<dbReference type="Proteomes" id="UP000290244">
    <property type="component" value="Chromosome"/>
</dbReference>
<dbReference type="Pfam" id="PF11174">
    <property type="entry name" value="DUF2970"/>
    <property type="match status" value="1"/>
</dbReference>
<dbReference type="InterPro" id="IPR021344">
    <property type="entry name" value="DUF2970"/>
</dbReference>
<dbReference type="RefSeq" id="WP_130601454.1">
    <property type="nucleotide sequence ID" value="NZ_CP034759.1"/>
</dbReference>
<reference evidence="2 3" key="1">
    <citation type="submission" date="2018-12" db="EMBL/GenBank/DDBJ databases">
        <title>Complete genome of Litorilituus sediminis.</title>
        <authorList>
            <person name="Liu A."/>
            <person name="Rong J."/>
        </authorList>
    </citation>
    <scope>NUCLEOTIDE SEQUENCE [LARGE SCALE GENOMIC DNA]</scope>
    <source>
        <strain evidence="2 3">JCM 17549</strain>
    </source>
</reference>
<keyword evidence="1" id="KW-1133">Transmembrane helix</keyword>
<keyword evidence="3" id="KW-1185">Reference proteome</keyword>
<dbReference type="KEGG" id="lsd:EMK97_09120"/>
<dbReference type="OrthoDB" id="5625885at2"/>
<proteinExistence type="predicted"/>
<dbReference type="AlphaFoldDB" id="A0A4P6P3M3"/>
<evidence type="ECO:0000313" key="2">
    <source>
        <dbReference type="EMBL" id="QBG35864.1"/>
    </source>
</evidence>
<dbReference type="EMBL" id="CP034759">
    <property type="protein sequence ID" value="QBG35864.1"/>
    <property type="molecule type" value="Genomic_DNA"/>
</dbReference>
<name>A0A4P6P3M3_9GAMM</name>
<evidence type="ECO:0000256" key="1">
    <source>
        <dbReference type="SAM" id="Phobius"/>
    </source>
</evidence>
<keyword evidence="1" id="KW-0472">Membrane</keyword>
<gene>
    <name evidence="2" type="ORF">EMK97_09120</name>
</gene>
<sequence length="70" mass="7718">MPILSQHNSNSFLQVVKSIFAAFIGVQSEKNRAMDFNHGKASHYILAGIIGVIVFILILALVVQFVIANY</sequence>